<sequence>MPMRVTLLLSLPMLTLLAGQAAAACAPLRFGYTDQAVPPYYLGSGPEEAKPAAGALAELTRDAAASAGCKTVMVRMPPPRLRMSMEAGKIDATSLFSPEVIGSSPQIVYPLDKHGKPDPTRGMALYSVVFVRTADGLPKNGDPSVVMRGRIIGLSHGAPHIKVLRERGVQVDQGAANPDTNFEKLRRHRIDGFAVSLASQDDMDATVAARYGKEFTRLDKPLFTSNAWLALSKTYYDQNPKQAEAIWQWYGTHGPARLSALLKKYGQ</sequence>
<proteinExistence type="predicted"/>
<evidence type="ECO:0000313" key="2">
    <source>
        <dbReference type="EMBL" id="MQA37144.1"/>
    </source>
</evidence>
<feature type="signal peptide" evidence="1">
    <location>
        <begin position="1"/>
        <end position="23"/>
    </location>
</feature>
<dbReference type="EMBL" id="WHUG01000001">
    <property type="protein sequence ID" value="MQA37144.1"/>
    <property type="molecule type" value="Genomic_DNA"/>
</dbReference>
<dbReference type="Proteomes" id="UP000440498">
    <property type="component" value="Unassembled WGS sequence"/>
</dbReference>
<keyword evidence="1" id="KW-0732">Signal</keyword>
<dbReference type="RefSeq" id="WP_152836469.1">
    <property type="nucleotide sequence ID" value="NZ_WHUG01000001.1"/>
</dbReference>
<dbReference type="SUPFAM" id="SSF53850">
    <property type="entry name" value="Periplasmic binding protein-like II"/>
    <property type="match status" value="1"/>
</dbReference>
<evidence type="ECO:0008006" key="4">
    <source>
        <dbReference type="Google" id="ProtNLM"/>
    </source>
</evidence>
<name>A0A6A7MWN3_9BURK</name>
<dbReference type="PROSITE" id="PS51257">
    <property type="entry name" value="PROKAR_LIPOPROTEIN"/>
    <property type="match status" value="1"/>
</dbReference>
<gene>
    <name evidence="2" type="ORF">GEV02_03185</name>
</gene>
<organism evidence="2 3">
    <name type="scientific">Rugamonas aquatica</name>
    <dbReference type="NCBI Taxonomy" id="2743357"/>
    <lineage>
        <taxon>Bacteria</taxon>
        <taxon>Pseudomonadati</taxon>
        <taxon>Pseudomonadota</taxon>
        <taxon>Betaproteobacteria</taxon>
        <taxon>Burkholderiales</taxon>
        <taxon>Oxalobacteraceae</taxon>
        <taxon>Telluria group</taxon>
        <taxon>Rugamonas</taxon>
    </lineage>
</organism>
<keyword evidence="3" id="KW-1185">Reference proteome</keyword>
<feature type="chain" id="PRO_5025626248" description="Solute-binding protein family 3/N-terminal domain-containing protein" evidence="1">
    <location>
        <begin position="24"/>
        <end position="267"/>
    </location>
</feature>
<evidence type="ECO:0000313" key="3">
    <source>
        <dbReference type="Proteomes" id="UP000440498"/>
    </source>
</evidence>
<dbReference type="AlphaFoldDB" id="A0A6A7MWN3"/>
<comment type="caution">
    <text evidence="2">The sequence shown here is derived from an EMBL/GenBank/DDBJ whole genome shotgun (WGS) entry which is preliminary data.</text>
</comment>
<accession>A0A6A7MWN3</accession>
<reference evidence="2 3" key="1">
    <citation type="submission" date="2019-10" db="EMBL/GenBank/DDBJ databases">
        <title>Two novel species isolated from a subtropical stream in China.</title>
        <authorList>
            <person name="Lu H."/>
        </authorList>
    </citation>
    <scope>NUCLEOTIDE SEQUENCE [LARGE SCALE GENOMIC DNA]</scope>
    <source>
        <strain evidence="2 3">FT29W</strain>
    </source>
</reference>
<protein>
    <recommendedName>
        <fullName evidence="4">Solute-binding protein family 3/N-terminal domain-containing protein</fullName>
    </recommendedName>
</protein>
<evidence type="ECO:0000256" key="1">
    <source>
        <dbReference type="SAM" id="SignalP"/>
    </source>
</evidence>